<organism evidence="1 2">
    <name type="scientific">Corchorus capsularis</name>
    <name type="common">Jute</name>
    <dbReference type="NCBI Taxonomy" id="210143"/>
    <lineage>
        <taxon>Eukaryota</taxon>
        <taxon>Viridiplantae</taxon>
        <taxon>Streptophyta</taxon>
        <taxon>Embryophyta</taxon>
        <taxon>Tracheophyta</taxon>
        <taxon>Spermatophyta</taxon>
        <taxon>Magnoliopsida</taxon>
        <taxon>eudicotyledons</taxon>
        <taxon>Gunneridae</taxon>
        <taxon>Pentapetalae</taxon>
        <taxon>rosids</taxon>
        <taxon>malvids</taxon>
        <taxon>Malvales</taxon>
        <taxon>Malvaceae</taxon>
        <taxon>Grewioideae</taxon>
        <taxon>Apeibeae</taxon>
        <taxon>Corchorus</taxon>
    </lineage>
</organism>
<name>A0A1R3G7T3_COCAP</name>
<evidence type="ECO:0000313" key="2">
    <source>
        <dbReference type="Proteomes" id="UP000188268"/>
    </source>
</evidence>
<dbReference type="OrthoDB" id="1740454at2759"/>
<dbReference type="EMBL" id="AWWV01015029">
    <property type="protein sequence ID" value="OMO54148.1"/>
    <property type="molecule type" value="Genomic_DNA"/>
</dbReference>
<dbReference type="Gramene" id="OMO54148">
    <property type="protein sequence ID" value="OMO54148"/>
    <property type="gene ID" value="CCACVL1_28019"/>
</dbReference>
<evidence type="ECO:0000313" key="1">
    <source>
        <dbReference type="EMBL" id="OMO54148.1"/>
    </source>
</evidence>
<dbReference type="Proteomes" id="UP000188268">
    <property type="component" value="Unassembled WGS sequence"/>
</dbReference>
<protein>
    <submittedName>
        <fullName evidence="1">Uncharacterized protein</fullName>
    </submittedName>
</protein>
<proteinExistence type="predicted"/>
<sequence length="52" mass="5780">MAQNFHSAREQSLVLNFSMIIGFPSLQAVRTTLSNTCAKTSMKKACCYVTYS</sequence>
<accession>A0A1R3G7T3</accession>
<comment type="caution">
    <text evidence="1">The sequence shown here is derived from an EMBL/GenBank/DDBJ whole genome shotgun (WGS) entry which is preliminary data.</text>
</comment>
<reference evidence="1 2" key="1">
    <citation type="submission" date="2013-09" db="EMBL/GenBank/DDBJ databases">
        <title>Corchorus capsularis genome sequencing.</title>
        <authorList>
            <person name="Alam M."/>
            <person name="Haque M.S."/>
            <person name="Islam M.S."/>
            <person name="Emdad E.M."/>
            <person name="Islam M.M."/>
            <person name="Ahmed B."/>
            <person name="Halim A."/>
            <person name="Hossen Q.M.M."/>
            <person name="Hossain M.Z."/>
            <person name="Ahmed R."/>
            <person name="Khan M.M."/>
            <person name="Islam R."/>
            <person name="Rashid M.M."/>
            <person name="Khan S.A."/>
            <person name="Rahman M.S."/>
            <person name="Alam M."/>
        </authorList>
    </citation>
    <scope>NUCLEOTIDE SEQUENCE [LARGE SCALE GENOMIC DNA]</scope>
    <source>
        <strain evidence="2">cv. CVL-1</strain>
        <tissue evidence="1">Whole seedling</tissue>
    </source>
</reference>
<keyword evidence="2" id="KW-1185">Reference proteome</keyword>
<dbReference type="AlphaFoldDB" id="A0A1R3G7T3"/>
<gene>
    <name evidence="1" type="ORF">CCACVL1_28019</name>
</gene>